<accession>A0ACB8XHK7</accession>
<proteinExistence type="predicted"/>
<comment type="caution">
    <text evidence="1">The sequence shown here is derived from an EMBL/GenBank/DDBJ whole genome shotgun (WGS) entry which is preliminary data.</text>
</comment>
<protein>
    <submittedName>
        <fullName evidence="1">Uncharacterized protein</fullName>
    </submittedName>
</protein>
<evidence type="ECO:0000313" key="1">
    <source>
        <dbReference type="EMBL" id="KAI3667000.1"/>
    </source>
</evidence>
<evidence type="ECO:0000313" key="2">
    <source>
        <dbReference type="Proteomes" id="UP001055879"/>
    </source>
</evidence>
<dbReference type="Proteomes" id="UP001055879">
    <property type="component" value="Linkage Group LG17"/>
</dbReference>
<gene>
    <name evidence="1" type="ORF">L6452_42041</name>
</gene>
<sequence>MKTVDGGAGPKNYKLRGMKSIKVAGIFVFFYYCSLPSIFSKFTYSTCLCKHGKDESNSLPSNPRLVFNWFLLDVFFLQQLGVLSDLSVREVVANVIDKFGRIDVVNNVGVQCINPLAEMPFSLVEQTFIMNVYGIISILLFHEFRLMFLSNISSIADLLFL</sequence>
<organism evidence="1 2">
    <name type="scientific">Arctium lappa</name>
    <name type="common">Greater burdock</name>
    <name type="synonym">Lappa major</name>
    <dbReference type="NCBI Taxonomy" id="4217"/>
    <lineage>
        <taxon>Eukaryota</taxon>
        <taxon>Viridiplantae</taxon>
        <taxon>Streptophyta</taxon>
        <taxon>Embryophyta</taxon>
        <taxon>Tracheophyta</taxon>
        <taxon>Spermatophyta</taxon>
        <taxon>Magnoliopsida</taxon>
        <taxon>eudicotyledons</taxon>
        <taxon>Gunneridae</taxon>
        <taxon>Pentapetalae</taxon>
        <taxon>asterids</taxon>
        <taxon>campanulids</taxon>
        <taxon>Asterales</taxon>
        <taxon>Asteraceae</taxon>
        <taxon>Carduoideae</taxon>
        <taxon>Cardueae</taxon>
        <taxon>Arctiinae</taxon>
        <taxon>Arctium</taxon>
    </lineage>
</organism>
<name>A0ACB8XHK7_ARCLA</name>
<reference evidence="2" key="1">
    <citation type="journal article" date="2022" name="Mol. Ecol. Resour.">
        <title>The genomes of chicory, endive, great burdock and yacon provide insights into Asteraceae palaeo-polyploidization history and plant inulin production.</title>
        <authorList>
            <person name="Fan W."/>
            <person name="Wang S."/>
            <person name="Wang H."/>
            <person name="Wang A."/>
            <person name="Jiang F."/>
            <person name="Liu H."/>
            <person name="Zhao H."/>
            <person name="Xu D."/>
            <person name="Zhang Y."/>
        </authorList>
    </citation>
    <scope>NUCLEOTIDE SEQUENCE [LARGE SCALE GENOMIC DNA]</scope>
    <source>
        <strain evidence="2">cv. Niubang</strain>
    </source>
</reference>
<dbReference type="EMBL" id="CM042063">
    <property type="protein sequence ID" value="KAI3667000.1"/>
    <property type="molecule type" value="Genomic_DNA"/>
</dbReference>
<keyword evidence="2" id="KW-1185">Reference proteome</keyword>
<reference evidence="1 2" key="2">
    <citation type="journal article" date="2022" name="Mol. Ecol. Resour.">
        <title>The genomes of chicory, endive, great burdock and yacon provide insights into Asteraceae paleo-polyploidization history and plant inulin production.</title>
        <authorList>
            <person name="Fan W."/>
            <person name="Wang S."/>
            <person name="Wang H."/>
            <person name="Wang A."/>
            <person name="Jiang F."/>
            <person name="Liu H."/>
            <person name="Zhao H."/>
            <person name="Xu D."/>
            <person name="Zhang Y."/>
        </authorList>
    </citation>
    <scope>NUCLEOTIDE SEQUENCE [LARGE SCALE GENOMIC DNA]</scope>
    <source>
        <strain evidence="2">cv. Niubang</strain>
    </source>
</reference>